<evidence type="ECO:0000256" key="3">
    <source>
        <dbReference type="ARBA" id="ARBA00022989"/>
    </source>
</evidence>
<evidence type="ECO:0000256" key="2">
    <source>
        <dbReference type="ARBA" id="ARBA00022692"/>
    </source>
</evidence>
<evidence type="ECO:0000256" key="4">
    <source>
        <dbReference type="ARBA" id="ARBA00023136"/>
    </source>
</evidence>
<keyword evidence="4 5" id="KW-0472">Membrane</keyword>
<evidence type="ECO:0008006" key="8">
    <source>
        <dbReference type="Google" id="ProtNLM"/>
    </source>
</evidence>
<dbReference type="Proteomes" id="UP000075324">
    <property type="component" value="Unassembled WGS sequence"/>
</dbReference>
<dbReference type="AlphaFoldDB" id="A0A150MGC2"/>
<feature type="transmembrane region" description="Helical" evidence="5">
    <location>
        <begin position="42"/>
        <end position="67"/>
    </location>
</feature>
<organism evidence="6 7">
    <name type="scientific">Parageobacillus toebii</name>
    <dbReference type="NCBI Taxonomy" id="153151"/>
    <lineage>
        <taxon>Bacteria</taxon>
        <taxon>Bacillati</taxon>
        <taxon>Bacillota</taxon>
        <taxon>Bacilli</taxon>
        <taxon>Bacillales</taxon>
        <taxon>Anoxybacillaceae</taxon>
        <taxon>Parageobacillus</taxon>
    </lineage>
</organism>
<evidence type="ECO:0000256" key="5">
    <source>
        <dbReference type="SAM" id="Phobius"/>
    </source>
</evidence>
<reference evidence="6 7" key="1">
    <citation type="submission" date="2016-01" db="EMBL/GenBank/DDBJ databases">
        <title>Draft Genome Sequences of Seven Thermophilic Sporeformers Isolated from Foods.</title>
        <authorList>
            <person name="Berendsen E.M."/>
            <person name="Wells-Bennik M.H."/>
            <person name="Krawcyk A.O."/>
            <person name="De Jong A."/>
            <person name="Holsappel S."/>
            <person name="Eijlander R.T."/>
            <person name="Kuipers O.P."/>
        </authorList>
    </citation>
    <scope>NUCLEOTIDE SEQUENCE [LARGE SCALE GENOMIC DNA]</scope>
    <source>
        <strain evidence="6 7">B4110</strain>
    </source>
</reference>
<keyword evidence="2 5" id="KW-0812">Transmembrane</keyword>
<keyword evidence="3 5" id="KW-1133">Transmembrane helix</keyword>
<sequence>MNSNKVLASLCYFSIFFAGFIFPIVVYFVADDQAVKQHAKKAFLSHLIPAATILLFIISAIFAGLTGGGSDVSFWVGSGLVWLGFAIAGVVNLVVVVWNIIKGIQVLK</sequence>
<evidence type="ECO:0000313" key="6">
    <source>
        <dbReference type="EMBL" id="KYD23496.1"/>
    </source>
</evidence>
<dbReference type="RefSeq" id="WP_015865051.1">
    <property type="nucleotide sequence ID" value="NZ_JARTKR010000016.1"/>
</dbReference>
<dbReference type="EMBL" id="LQYW01000165">
    <property type="protein sequence ID" value="KYD23496.1"/>
    <property type="molecule type" value="Genomic_DNA"/>
</dbReference>
<comment type="caution">
    <text evidence="6">The sequence shown here is derived from an EMBL/GenBank/DDBJ whole genome shotgun (WGS) entry which is preliminary data.</text>
</comment>
<feature type="transmembrane region" description="Helical" evidence="5">
    <location>
        <begin position="6"/>
        <end position="30"/>
    </location>
</feature>
<feature type="transmembrane region" description="Helical" evidence="5">
    <location>
        <begin position="79"/>
        <end position="101"/>
    </location>
</feature>
<dbReference type="InterPro" id="IPR019109">
    <property type="entry name" value="MamF_MmsF"/>
</dbReference>
<evidence type="ECO:0000313" key="7">
    <source>
        <dbReference type="Proteomes" id="UP000075324"/>
    </source>
</evidence>
<dbReference type="Pfam" id="PF09685">
    <property type="entry name" value="MamF_MmsF"/>
    <property type="match status" value="1"/>
</dbReference>
<proteinExistence type="predicted"/>
<name>A0A150MGC2_9BACL</name>
<dbReference type="PATRIC" id="fig|153151.4.peg.1670"/>
<gene>
    <name evidence="6" type="ORF">B4110_3250</name>
</gene>
<protein>
    <recommendedName>
        <fullName evidence="8">DUF4870 domain-containing protein</fullName>
    </recommendedName>
</protein>
<comment type="subcellular location">
    <subcellularLocation>
        <location evidence="1">Membrane</location>
        <topology evidence="1">Multi-pass membrane protein</topology>
    </subcellularLocation>
</comment>
<accession>A0A150MGC2</accession>
<evidence type="ECO:0000256" key="1">
    <source>
        <dbReference type="ARBA" id="ARBA00004141"/>
    </source>
</evidence>